<dbReference type="AlphaFoldDB" id="A0AA38H2F1"/>
<dbReference type="Proteomes" id="UP001164286">
    <property type="component" value="Unassembled WGS sequence"/>
</dbReference>
<evidence type="ECO:0000313" key="2">
    <source>
        <dbReference type="EMBL" id="KAI9632963.1"/>
    </source>
</evidence>
<evidence type="ECO:0000256" key="1">
    <source>
        <dbReference type="SAM" id="MobiDB-lite"/>
    </source>
</evidence>
<dbReference type="EMBL" id="JAKWFO010000013">
    <property type="protein sequence ID" value="KAI9632963.1"/>
    <property type="molecule type" value="Genomic_DNA"/>
</dbReference>
<reference evidence="2" key="1">
    <citation type="journal article" date="2022" name="G3 (Bethesda)">
        <title>High quality genome of the basidiomycete yeast Dioszegia hungarica PDD-24b-2 isolated from cloud water.</title>
        <authorList>
            <person name="Jarrige D."/>
            <person name="Haridas S."/>
            <person name="Bleykasten-Grosshans C."/>
            <person name="Joly M."/>
            <person name="Nadalig T."/>
            <person name="Sancelme M."/>
            <person name="Vuilleumier S."/>
            <person name="Grigoriev I.V."/>
            <person name="Amato P."/>
            <person name="Bringel F."/>
        </authorList>
    </citation>
    <scope>NUCLEOTIDE SEQUENCE</scope>
    <source>
        <strain evidence="2">PDD-24b-2</strain>
    </source>
</reference>
<gene>
    <name evidence="2" type="ORF">MKK02DRAFT_29959</name>
</gene>
<feature type="region of interest" description="Disordered" evidence="1">
    <location>
        <begin position="351"/>
        <end position="379"/>
    </location>
</feature>
<name>A0AA38H2F1_9TREE</name>
<protein>
    <recommendedName>
        <fullName evidence="4">BTB domain-containing protein</fullName>
    </recommendedName>
</protein>
<evidence type="ECO:0000313" key="3">
    <source>
        <dbReference type="Proteomes" id="UP001164286"/>
    </source>
</evidence>
<accession>A0AA38H2F1</accession>
<keyword evidence="3" id="KW-1185">Reference proteome</keyword>
<proteinExistence type="predicted"/>
<dbReference type="RefSeq" id="XP_052942740.1">
    <property type="nucleotide sequence ID" value="XM_053087947.1"/>
</dbReference>
<comment type="caution">
    <text evidence="2">The sequence shown here is derived from an EMBL/GenBank/DDBJ whole genome shotgun (WGS) entry which is preliminary data.</text>
</comment>
<organism evidence="2 3">
    <name type="scientific">Dioszegia hungarica</name>
    <dbReference type="NCBI Taxonomy" id="4972"/>
    <lineage>
        <taxon>Eukaryota</taxon>
        <taxon>Fungi</taxon>
        <taxon>Dikarya</taxon>
        <taxon>Basidiomycota</taxon>
        <taxon>Agaricomycotina</taxon>
        <taxon>Tremellomycetes</taxon>
        <taxon>Tremellales</taxon>
        <taxon>Bulleribasidiaceae</taxon>
        <taxon>Dioszegia</taxon>
    </lineage>
</organism>
<sequence>MKTQGIRYPGADTVVLQSADDTLQPVSRSFLARHSSFFADLPPFLRSGEAGHPILPPPSSTSAGLAVVIRLLPLVPTPENRYDRPWLNRPARDRPLREIGLEDLGIVEDAILIARTYEMDTLLKEMGDLGYMERLDRPLFSWARTVLVSSDYNHEEAIMATLRPAESLPETAREILERADPEQLERFIAVRAEWTEVTRVLRQALLSGKPAADWSDAKVRGHFAILPVSGGMDEAGMAGAKGSGSGGGVQDGYPLRRGLPVLSVSTTYRRDCTMRRLRGSARDDFPGPSAGVLGRYLPIRFQKGVGLILALRFLDIAAEDRICARSYPLHHFGRVDLLRYRSSLSLARPLAGRTTHRGQSHAPPCQDGDAPGPGVSPAERDPRAAFVLDGFIG</sequence>
<evidence type="ECO:0008006" key="4">
    <source>
        <dbReference type="Google" id="ProtNLM"/>
    </source>
</evidence>
<dbReference type="GeneID" id="77727152"/>